<dbReference type="PRINTS" id="PR00704">
    <property type="entry name" value="CALPAIN"/>
</dbReference>
<dbReference type="InterPro" id="IPR038765">
    <property type="entry name" value="Papain-like_cys_pep_sf"/>
</dbReference>
<dbReference type="PANTHER" id="PTHR10183:SF329">
    <property type="entry name" value="CALPAIN-3"/>
    <property type="match status" value="1"/>
</dbReference>
<comment type="caution">
    <text evidence="9">Lacks conserved residue(s) required for the propagation of feature annotation.</text>
</comment>
<dbReference type="PROSITE" id="PS50203">
    <property type="entry name" value="CALPAIN_CAT"/>
    <property type="match status" value="1"/>
</dbReference>
<dbReference type="GO" id="GO:0005737">
    <property type="term" value="C:cytoplasm"/>
    <property type="evidence" value="ECO:0007669"/>
    <property type="project" value="UniProtKB-SubCell"/>
</dbReference>
<dbReference type="Pfam" id="PF00648">
    <property type="entry name" value="Peptidase_C2"/>
    <property type="match status" value="1"/>
</dbReference>
<keyword evidence="4" id="KW-0677">Repeat</keyword>
<dbReference type="InterPro" id="IPR002048">
    <property type="entry name" value="EF_hand_dom"/>
</dbReference>
<comment type="subunit">
    <text evidence="10">Homodimer.</text>
</comment>
<organism evidence="13 14">
    <name type="scientific">Cyprinus carpio</name>
    <name type="common">Common carp</name>
    <dbReference type="NCBI Taxonomy" id="7962"/>
    <lineage>
        <taxon>Eukaryota</taxon>
        <taxon>Metazoa</taxon>
        <taxon>Chordata</taxon>
        <taxon>Craniata</taxon>
        <taxon>Vertebrata</taxon>
        <taxon>Euteleostomi</taxon>
        <taxon>Actinopterygii</taxon>
        <taxon>Neopterygii</taxon>
        <taxon>Teleostei</taxon>
        <taxon>Ostariophysi</taxon>
        <taxon>Cypriniformes</taxon>
        <taxon>Cyprinidae</taxon>
        <taxon>Cyprininae</taxon>
        <taxon>Cyprinus</taxon>
    </lineage>
</organism>
<evidence type="ECO:0000256" key="10">
    <source>
        <dbReference type="RuleBase" id="RU367132"/>
    </source>
</evidence>
<dbReference type="AlphaFoldDB" id="A0A8C1STL8"/>
<evidence type="ECO:0000256" key="5">
    <source>
        <dbReference type="ARBA" id="ARBA00022801"/>
    </source>
</evidence>
<dbReference type="Gene3D" id="1.10.238.10">
    <property type="entry name" value="EF-hand"/>
    <property type="match status" value="1"/>
</dbReference>
<dbReference type="GO" id="GO:0005509">
    <property type="term" value="F:calcium ion binding"/>
    <property type="evidence" value="ECO:0007669"/>
    <property type="project" value="UniProtKB-UniRule"/>
</dbReference>
<dbReference type="SUPFAM" id="SSF47473">
    <property type="entry name" value="EF-hand"/>
    <property type="match status" value="1"/>
</dbReference>
<dbReference type="PROSITE" id="PS00139">
    <property type="entry name" value="THIOL_PROTEASE_CYS"/>
    <property type="match status" value="1"/>
</dbReference>
<dbReference type="InterPro" id="IPR022684">
    <property type="entry name" value="Calpain_cysteine_protease"/>
</dbReference>
<sequence length="690" mass="79446">RQAAPQTVGSGFTAPGNIYSAILSRNDAVKDARRLKDFQELRDKYVFKKVLFEDPLFPAQDSSLFFSEKFPLKLEWKRPSDICSNPQFILGGANRTDICQGDLGDCWLLAAIACLTLNDIVLKRVVPHDQSFTENYAGIFHFQFWRYGEWVDVVVDDRLPTYKNQLVFTRSGQKNEFWSALLEKAYAKLHGSYEALKGGNSLEAMEDFTGGLTEFYEITEAPKELYNIMRKALKRGSLMSCAIDVRILNELDAVLDKNQLNLINISDASLCVLVPTAQRTKTASGLVTGHAYSITGVEQLYESHQASRKSQTVYYTSFNAHKWKPEPLIILLIFLQTRMCFEEFKKNFTKLEICNLTPDTLEDDQMLKWNVTIHEGRWVKGCSAGGCRNFPDTYWTNPQFRLVLPEADAKEKTCTVVVALMQKGRRKERSLGATLHNIGFAIYEMKGNQQQLPKDFFLYNASTARCKSYVNMREVTERFCLKPGEYVIIPSTFDPHKESEFLLRPFEEEETEEEKQFRAIFQQIAGDDMQINANELRTVLNRVIAKHKELKTEGFSLESCRSMIALMDTDGTGHLNLQEFKHLWNKIKKWKLVFTRYDTDKSSTISSFEMRNALTEAGFQLNNQLYDIICMRYANENMELDFDSYISCLVRLEGMFRAFRAFDRDGDGIIKLNVFEVSSIIFFLNSFIEY</sequence>
<evidence type="ECO:0000256" key="2">
    <source>
        <dbReference type="ARBA" id="ARBA00022670"/>
    </source>
</evidence>
<keyword evidence="5 10" id="KW-0378">Hydrolase</keyword>
<comment type="similarity">
    <text evidence="1 10">Belongs to the peptidase C2 family.</text>
</comment>
<name>A0A8C1STL8_CYPCA</name>
<dbReference type="EC" id="3.4.22.54" evidence="10"/>
<evidence type="ECO:0000256" key="8">
    <source>
        <dbReference type="PIRSR" id="PIRSR622684-1"/>
    </source>
</evidence>
<dbReference type="GO" id="GO:0006508">
    <property type="term" value="P:proteolysis"/>
    <property type="evidence" value="ECO:0007669"/>
    <property type="project" value="UniProtKB-UniRule"/>
</dbReference>
<proteinExistence type="inferred from homology"/>
<comment type="catalytic activity">
    <reaction evidence="10">
        <text>Broad endopeptidase activity.</text>
        <dbReference type="EC" id="3.4.22.54"/>
    </reaction>
</comment>
<evidence type="ECO:0000259" key="12">
    <source>
        <dbReference type="PROSITE" id="PS50222"/>
    </source>
</evidence>
<keyword evidence="6 10" id="KW-0788">Thiol protease</keyword>
<evidence type="ECO:0000256" key="3">
    <source>
        <dbReference type="ARBA" id="ARBA00022723"/>
    </source>
</evidence>
<accession>A0A8C1STL8</accession>
<dbReference type="FunFam" id="1.10.238.10:FF:000065">
    <property type="entry name" value="calpain-3 isoform X1"/>
    <property type="match status" value="1"/>
</dbReference>
<dbReference type="Pfam" id="PF13833">
    <property type="entry name" value="EF-hand_8"/>
    <property type="match status" value="1"/>
</dbReference>
<dbReference type="CDD" id="cd00044">
    <property type="entry name" value="CysPc"/>
    <property type="match status" value="1"/>
</dbReference>
<dbReference type="SUPFAM" id="SSF54001">
    <property type="entry name" value="Cysteine proteinases"/>
    <property type="match status" value="1"/>
</dbReference>
<dbReference type="PANTHER" id="PTHR10183">
    <property type="entry name" value="CALPAIN"/>
    <property type="match status" value="1"/>
</dbReference>
<dbReference type="InterPro" id="IPR011992">
    <property type="entry name" value="EF-hand-dom_pair"/>
</dbReference>
<dbReference type="Proteomes" id="UP000694700">
    <property type="component" value="Unplaced"/>
</dbReference>
<dbReference type="Gene3D" id="2.60.120.380">
    <property type="match status" value="1"/>
</dbReference>
<evidence type="ECO:0000313" key="13">
    <source>
        <dbReference type="Ensembl" id="ENSCCRP00015011980.1"/>
    </source>
</evidence>
<protein>
    <recommendedName>
        <fullName evidence="10">Calpain-3</fullName>
        <ecNumber evidence="10">3.4.22.54</ecNumber>
    </recommendedName>
</protein>
<dbReference type="InterPro" id="IPR036213">
    <property type="entry name" value="Calpain_III_sf"/>
</dbReference>
<dbReference type="GO" id="GO:0043066">
    <property type="term" value="P:negative regulation of apoptotic process"/>
    <property type="evidence" value="ECO:0007669"/>
    <property type="project" value="TreeGrafter"/>
</dbReference>
<keyword evidence="3 10" id="KW-0479">Metal-binding</keyword>
<dbReference type="SMART" id="SM00054">
    <property type="entry name" value="EFh"/>
    <property type="match status" value="3"/>
</dbReference>
<dbReference type="FunFam" id="2.60.120.380:FF:000002">
    <property type="entry name" value="calpain-3 isoform X1"/>
    <property type="match status" value="1"/>
</dbReference>
<evidence type="ECO:0000256" key="1">
    <source>
        <dbReference type="ARBA" id="ARBA00007623"/>
    </source>
</evidence>
<feature type="domain" description="Calpain catalytic" evidence="11">
    <location>
        <begin position="51"/>
        <end position="357"/>
    </location>
</feature>
<dbReference type="GO" id="GO:0004198">
    <property type="term" value="F:calcium-dependent cysteine-type endopeptidase activity"/>
    <property type="evidence" value="ECO:0007669"/>
    <property type="project" value="UniProtKB-UniRule"/>
</dbReference>
<keyword evidence="2 10" id="KW-0645">Protease</keyword>
<evidence type="ECO:0000256" key="4">
    <source>
        <dbReference type="ARBA" id="ARBA00022737"/>
    </source>
</evidence>
<keyword evidence="10" id="KW-0963">Cytoplasm</keyword>
<dbReference type="InterPro" id="IPR000169">
    <property type="entry name" value="Pept_cys_AS"/>
</dbReference>
<dbReference type="Gene3D" id="3.90.70.10">
    <property type="entry name" value="Cysteine proteinases"/>
    <property type="match status" value="1"/>
</dbReference>
<evidence type="ECO:0000259" key="11">
    <source>
        <dbReference type="PROSITE" id="PS50203"/>
    </source>
</evidence>
<dbReference type="InterPro" id="IPR022682">
    <property type="entry name" value="Calpain_domain_III"/>
</dbReference>
<dbReference type="PROSITE" id="PS50222">
    <property type="entry name" value="EF_HAND_2"/>
    <property type="match status" value="1"/>
</dbReference>
<evidence type="ECO:0000256" key="9">
    <source>
        <dbReference type="PROSITE-ProRule" id="PRU00239"/>
    </source>
</evidence>
<dbReference type="SMART" id="SM00720">
    <property type="entry name" value="calpain_III"/>
    <property type="match status" value="1"/>
</dbReference>
<dbReference type="Pfam" id="PF01067">
    <property type="entry name" value="Calpain_III"/>
    <property type="match status" value="1"/>
</dbReference>
<comment type="subcellular location">
    <subcellularLocation>
        <location evidence="10">Cytoplasm</location>
    </subcellularLocation>
</comment>
<dbReference type="InterPro" id="IPR001300">
    <property type="entry name" value="Peptidase_C2_calpain_cat"/>
</dbReference>
<reference evidence="13" key="1">
    <citation type="submission" date="2025-08" db="UniProtKB">
        <authorList>
            <consortium name="Ensembl"/>
        </authorList>
    </citation>
    <scope>IDENTIFICATION</scope>
</reference>
<feature type="active site" evidence="8">
    <location>
        <position position="106"/>
    </location>
</feature>
<dbReference type="InterPro" id="IPR033883">
    <property type="entry name" value="C2_III"/>
</dbReference>
<dbReference type="Ensembl" id="ENSCCRT00015012415.1">
    <property type="protein sequence ID" value="ENSCCRP00015011980.1"/>
    <property type="gene ID" value="ENSCCRG00015004920.1"/>
</dbReference>
<dbReference type="InterPro" id="IPR022683">
    <property type="entry name" value="Calpain_III"/>
</dbReference>
<comment type="function">
    <text evidence="10">Calcium-regulated non-lysosomal thiol-protease.</text>
</comment>
<evidence type="ECO:0000313" key="14">
    <source>
        <dbReference type="Proteomes" id="UP000694700"/>
    </source>
</evidence>
<keyword evidence="7 10" id="KW-0106">Calcium</keyword>
<dbReference type="SMART" id="SM00230">
    <property type="entry name" value="CysPc"/>
    <property type="match status" value="1"/>
</dbReference>
<dbReference type="CDD" id="cd00214">
    <property type="entry name" value="Calpain_III"/>
    <property type="match status" value="1"/>
</dbReference>
<feature type="domain" description="EF-hand" evidence="12">
    <location>
        <begin position="585"/>
        <end position="620"/>
    </location>
</feature>
<evidence type="ECO:0000256" key="6">
    <source>
        <dbReference type="ARBA" id="ARBA00022807"/>
    </source>
</evidence>
<dbReference type="SUPFAM" id="SSF49758">
    <property type="entry name" value="Calpain large subunit, middle domain (domain III)"/>
    <property type="match status" value="1"/>
</dbReference>
<evidence type="ECO:0000256" key="7">
    <source>
        <dbReference type="ARBA" id="ARBA00022837"/>
    </source>
</evidence>